<dbReference type="InterPro" id="IPR002888">
    <property type="entry name" value="2Fe-2S-bd"/>
</dbReference>
<dbReference type="AlphaFoldDB" id="A0A918QWH8"/>
<dbReference type="InterPro" id="IPR006058">
    <property type="entry name" value="2Fe2S_fd_BS"/>
</dbReference>
<feature type="compositionally biased region" description="Basic and acidic residues" evidence="6">
    <location>
        <begin position="147"/>
        <end position="173"/>
    </location>
</feature>
<feature type="region of interest" description="Disordered" evidence="6">
    <location>
        <begin position="1"/>
        <end position="39"/>
    </location>
</feature>
<feature type="compositionally biased region" description="Low complexity" evidence="6">
    <location>
        <begin position="501"/>
        <end position="544"/>
    </location>
</feature>
<dbReference type="InterPro" id="IPR036010">
    <property type="entry name" value="2Fe-2S_ferredoxin-like_sf"/>
</dbReference>
<feature type="compositionally biased region" description="Basic and acidic residues" evidence="6">
    <location>
        <begin position="270"/>
        <end position="288"/>
    </location>
</feature>
<feature type="compositionally biased region" description="Low complexity" evidence="6">
    <location>
        <begin position="347"/>
        <end position="360"/>
    </location>
</feature>
<feature type="compositionally biased region" description="Basic and acidic residues" evidence="6">
    <location>
        <begin position="469"/>
        <end position="481"/>
    </location>
</feature>
<dbReference type="Gene3D" id="3.10.20.30">
    <property type="match status" value="1"/>
</dbReference>
<dbReference type="SUPFAM" id="SSF54292">
    <property type="entry name" value="2Fe-2S ferredoxin-like"/>
    <property type="match status" value="1"/>
</dbReference>
<feature type="compositionally biased region" description="Basic and acidic residues" evidence="6">
    <location>
        <begin position="826"/>
        <end position="843"/>
    </location>
</feature>
<evidence type="ECO:0000256" key="6">
    <source>
        <dbReference type="SAM" id="MobiDB-lite"/>
    </source>
</evidence>
<keyword evidence="5" id="KW-0411">Iron-sulfur</keyword>
<dbReference type="Pfam" id="PF01799">
    <property type="entry name" value="Fer2_2"/>
    <property type="match status" value="1"/>
</dbReference>
<protein>
    <recommendedName>
        <fullName evidence="7">2Fe-2S ferredoxin-type domain-containing protein</fullName>
    </recommendedName>
</protein>
<accession>A0A918QWH8</accession>
<dbReference type="PANTHER" id="PTHR44379">
    <property type="entry name" value="OXIDOREDUCTASE WITH IRON-SULFUR SUBUNIT"/>
    <property type="match status" value="1"/>
</dbReference>
<dbReference type="PROSITE" id="PS51085">
    <property type="entry name" value="2FE2S_FER_2"/>
    <property type="match status" value="1"/>
</dbReference>
<gene>
    <name evidence="8" type="ORF">GCM10010371_39720</name>
</gene>
<evidence type="ECO:0000313" key="8">
    <source>
        <dbReference type="EMBL" id="GGZ75963.1"/>
    </source>
</evidence>
<dbReference type="Pfam" id="PF00111">
    <property type="entry name" value="Fer2"/>
    <property type="match status" value="1"/>
</dbReference>
<dbReference type="GO" id="GO:0016491">
    <property type="term" value="F:oxidoreductase activity"/>
    <property type="evidence" value="ECO:0007669"/>
    <property type="project" value="UniProtKB-KW"/>
</dbReference>
<dbReference type="GO" id="GO:0051537">
    <property type="term" value="F:2 iron, 2 sulfur cluster binding"/>
    <property type="evidence" value="ECO:0007669"/>
    <property type="project" value="UniProtKB-KW"/>
</dbReference>
<feature type="compositionally biased region" description="Low complexity" evidence="6">
    <location>
        <begin position="553"/>
        <end position="566"/>
    </location>
</feature>
<dbReference type="CDD" id="cd00207">
    <property type="entry name" value="fer2"/>
    <property type="match status" value="1"/>
</dbReference>
<sequence length="880" mass="86734">MSGNGNGYVSGATGDPGDAGSASPEWGWEPVPHGGEYDSDATAFVKLPQDMLDALGTGEPLAAPGHGYVPPPMIVPLGSVTTDPSATGTWALPVQWPEAAGSVPAAPAPGTASGRVSGQGPAPVGGPIPATIPLPASVAAAYAQPGREAEQEPEPEPRREAQHAPRQDVRPEYGQEFGPEFGQEYGQGYTAGEGAHPGHGGYEGHDPYAGQEGYAGQEEYAGQEGYADHDPYAGQGAQSGHDPRQSGHDPGQGYDAQGGQGFHGGQDLHGGQRDPHGGQDAHPGRDGRSGTGETAEWRFPDPGTDTGTGQWALPDAVHRADGSELPEPSVRSGEFRPAGLGADWSQAPATLPGGAAAPWANHPDFEGARGNAGQQPSGDPAADSGVLPGTDAAVAAAAAAAGQVPAGPGTGALRRGPRVLGGPGVGTPLPEGEPVHPAPHDIEAAHGTAAPGGLDLFGGVRTEAEAAPEPEHPARDADGDGHAFAAFGHAPEQHPRPEPGPAAAGAGQTPEPAEGAGDEAFAGATDEASAGAGAVAEQEPAAAPEPEPEPEPGRGAESGPESGAGSDAVPGTAPVVASDGVAPEGADAGGAGAAPVPDADTADRAVAPPEEGDAVGLPGAGAAYEEETDTEPVAQNEHPAASYVLRVNGADRPVTGAWIGESLLYVLRERLGLAGAKDGCSQGECGACAVQVDGRLVASCLVPAATAAGSEVRTVEGLATDGELSDVQQALCRSGAVQCGFCVPGMAMTIHDLLEGNHAPSELETRQALCGNLCRCSGYAGVIGAVREVVAERAAAGAEPPAAPAGPAAPASSETGAPGSGAADHGAPDRGAADHGAPDHGASDHGASAARIPHQAPPGEGGFHGAHGAHGHGIHHGGTE</sequence>
<evidence type="ECO:0000313" key="9">
    <source>
        <dbReference type="Proteomes" id="UP000634660"/>
    </source>
</evidence>
<dbReference type="Gene3D" id="1.10.150.120">
    <property type="entry name" value="[2Fe-2S]-binding domain"/>
    <property type="match status" value="1"/>
</dbReference>
<feature type="domain" description="2Fe-2S ferredoxin-type" evidence="7">
    <location>
        <begin position="641"/>
        <end position="718"/>
    </location>
</feature>
<evidence type="ECO:0000256" key="1">
    <source>
        <dbReference type="ARBA" id="ARBA00022714"/>
    </source>
</evidence>
<dbReference type="InterPro" id="IPR001041">
    <property type="entry name" value="2Fe-2S_ferredoxin-type"/>
</dbReference>
<feature type="compositionally biased region" description="Gly residues" evidence="6">
    <location>
        <begin position="189"/>
        <end position="201"/>
    </location>
</feature>
<dbReference type="InterPro" id="IPR036884">
    <property type="entry name" value="2Fe-2S-bd_dom_sf"/>
</dbReference>
<keyword evidence="2" id="KW-0479">Metal-binding</keyword>
<evidence type="ECO:0000256" key="4">
    <source>
        <dbReference type="ARBA" id="ARBA00023004"/>
    </source>
</evidence>
<feature type="compositionally biased region" description="Low complexity" evidence="6">
    <location>
        <begin position="389"/>
        <end position="418"/>
    </location>
</feature>
<dbReference type="PROSITE" id="PS00197">
    <property type="entry name" value="2FE2S_FER_1"/>
    <property type="match status" value="1"/>
</dbReference>
<dbReference type="InterPro" id="IPR051452">
    <property type="entry name" value="Diverse_Oxidoreductases"/>
</dbReference>
<feature type="compositionally biased region" description="Gly residues" evidence="6">
    <location>
        <begin position="256"/>
        <end position="268"/>
    </location>
</feature>
<dbReference type="InterPro" id="IPR012675">
    <property type="entry name" value="Beta-grasp_dom_sf"/>
</dbReference>
<dbReference type="EMBL" id="BMVX01000014">
    <property type="protein sequence ID" value="GGZ75963.1"/>
    <property type="molecule type" value="Genomic_DNA"/>
</dbReference>
<proteinExistence type="predicted"/>
<dbReference type="SUPFAM" id="SSF47741">
    <property type="entry name" value="CO dehydrogenase ISP C-domain like"/>
    <property type="match status" value="1"/>
</dbReference>
<dbReference type="Proteomes" id="UP000634660">
    <property type="component" value="Unassembled WGS sequence"/>
</dbReference>
<comment type="caution">
    <text evidence="8">The sequence shown here is derived from an EMBL/GenBank/DDBJ whole genome shotgun (WGS) entry which is preliminary data.</text>
</comment>
<reference evidence="8" key="1">
    <citation type="journal article" date="2014" name="Int. J. Syst. Evol. Microbiol.">
        <title>Complete genome sequence of Corynebacterium casei LMG S-19264T (=DSM 44701T), isolated from a smear-ripened cheese.</title>
        <authorList>
            <consortium name="US DOE Joint Genome Institute (JGI-PGF)"/>
            <person name="Walter F."/>
            <person name="Albersmeier A."/>
            <person name="Kalinowski J."/>
            <person name="Ruckert C."/>
        </authorList>
    </citation>
    <scope>NUCLEOTIDE SEQUENCE</scope>
    <source>
        <strain evidence="8">JCM 4834</strain>
    </source>
</reference>
<feature type="compositionally biased region" description="Basic residues" evidence="6">
    <location>
        <begin position="867"/>
        <end position="880"/>
    </location>
</feature>
<feature type="region of interest" description="Disordered" evidence="6">
    <location>
        <begin position="101"/>
        <end position="618"/>
    </location>
</feature>
<keyword evidence="3" id="KW-0560">Oxidoreductase</keyword>
<evidence type="ECO:0000259" key="7">
    <source>
        <dbReference type="PROSITE" id="PS51085"/>
    </source>
</evidence>
<evidence type="ECO:0000256" key="2">
    <source>
        <dbReference type="ARBA" id="ARBA00022723"/>
    </source>
</evidence>
<dbReference type="PANTHER" id="PTHR44379:SF8">
    <property type="entry name" value="XANTHINE DEHYDROGENASE IRON-SULFUR-BINDING SUBUNIT XDHC-RELATED"/>
    <property type="match status" value="1"/>
</dbReference>
<feature type="compositionally biased region" description="Low complexity" evidence="6">
    <location>
        <begin position="799"/>
        <end position="825"/>
    </location>
</feature>
<organism evidence="8 9">
    <name type="scientific">Streptomyces subrutilus</name>
    <dbReference type="NCBI Taxonomy" id="36818"/>
    <lineage>
        <taxon>Bacteria</taxon>
        <taxon>Bacillati</taxon>
        <taxon>Actinomycetota</taxon>
        <taxon>Actinomycetes</taxon>
        <taxon>Kitasatosporales</taxon>
        <taxon>Streptomycetaceae</taxon>
        <taxon>Streptomyces</taxon>
    </lineage>
</organism>
<name>A0A918QWH8_9ACTN</name>
<feature type="region of interest" description="Disordered" evidence="6">
    <location>
        <begin position="799"/>
        <end position="880"/>
    </location>
</feature>
<keyword evidence="4" id="KW-0408">Iron</keyword>
<keyword evidence="1" id="KW-0001">2Fe-2S</keyword>
<feature type="compositionally biased region" description="Low complexity" evidence="6">
    <location>
        <begin position="593"/>
        <end position="609"/>
    </location>
</feature>
<evidence type="ECO:0000256" key="5">
    <source>
        <dbReference type="ARBA" id="ARBA00023014"/>
    </source>
</evidence>
<dbReference type="GO" id="GO:0046872">
    <property type="term" value="F:metal ion binding"/>
    <property type="evidence" value="ECO:0007669"/>
    <property type="project" value="UniProtKB-KW"/>
</dbReference>
<reference evidence="8" key="2">
    <citation type="submission" date="2020-09" db="EMBL/GenBank/DDBJ databases">
        <authorList>
            <person name="Sun Q."/>
            <person name="Ohkuma M."/>
        </authorList>
    </citation>
    <scope>NUCLEOTIDE SEQUENCE</scope>
    <source>
        <strain evidence="8">JCM 4834</strain>
    </source>
</reference>
<feature type="compositionally biased region" description="Low complexity" evidence="6">
    <location>
        <begin position="101"/>
        <end position="114"/>
    </location>
</feature>
<evidence type="ECO:0000256" key="3">
    <source>
        <dbReference type="ARBA" id="ARBA00023002"/>
    </source>
</evidence>